<proteinExistence type="predicted"/>
<evidence type="ECO:0000313" key="1">
    <source>
        <dbReference type="EnsemblMetazoa" id="PPA02852.1"/>
    </source>
</evidence>
<organism evidence="1 2">
    <name type="scientific">Pristionchus pacificus</name>
    <name type="common">Parasitic nematode worm</name>
    <dbReference type="NCBI Taxonomy" id="54126"/>
    <lineage>
        <taxon>Eukaryota</taxon>
        <taxon>Metazoa</taxon>
        <taxon>Ecdysozoa</taxon>
        <taxon>Nematoda</taxon>
        <taxon>Chromadorea</taxon>
        <taxon>Rhabditida</taxon>
        <taxon>Rhabditina</taxon>
        <taxon>Diplogasteromorpha</taxon>
        <taxon>Diplogasteroidea</taxon>
        <taxon>Neodiplogasteridae</taxon>
        <taxon>Pristionchus</taxon>
    </lineage>
</organism>
<sequence>MILFRVLLLSIAVVAGRRASSSCYSDPRVTNGVQCWYDNWEARDRRCGDEIDKEDDRRFSFPHKGSRCYCCPSSKEKMPDIYKHVNTPVRNMFCAKNCNACKEATTASECWNNRMERDEHCGSENGLDSDGQFSFTRPTGDPCYCCP</sequence>
<gene>
    <name evidence="1" type="primary">WBGene00092406</name>
</gene>
<name>A0A2A6B9E3_PRIPA</name>
<keyword evidence="2" id="KW-1185">Reference proteome</keyword>
<accession>A0A2A6B9E3</accession>
<protein>
    <submittedName>
        <fullName evidence="1">Uncharacterized protein</fullName>
    </submittedName>
</protein>
<evidence type="ECO:0000313" key="2">
    <source>
        <dbReference type="Proteomes" id="UP000005239"/>
    </source>
</evidence>
<dbReference type="AlphaFoldDB" id="A0A2A6B9E3"/>
<dbReference type="OrthoDB" id="8042252at2759"/>
<dbReference type="Proteomes" id="UP000005239">
    <property type="component" value="Unassembled WGS sequence"/>
</dbReference>
<accession>A0A8R1Y8P7</accession>
<dbReference type="EnsemblMetazoa" id="PPA02852.1">
    <property type="protein sequence ID" value="PPA02852.1"/>
    <property type="gene ID" value="WBGene00092406"/>
</dbReference>
<reference evidence="2" key="1">
    <citation type="journal article" date="2008" name="Nat. Genet.">
        <title>The Pristionchus pacificus genome provides a unique perspective on nematode lifestyle and parasitism.</title>
        <authorList>
            <person name="Dieterich C."/>
            <person name="Clifton S.W."/>
            <person name="Schuster L.N."/>
            <person name="Chinwalla A."/>
            <person name="Delehaunty K."/>
            <person name="Dinkelacker I."/>
            <person name="Fulton L."/>
            <person name="Fulton R."/>
            <person name="Godfrey J."/>
            <person name="Minx P."/>
            <person name="Mitreva M."/>
            <person name="Roeseler W."/>
            <person name="Tian H."/>
            <person name="Witte H."/>
            <person name="Yang S.P."/>
            <person name="Wilson R.K."/>
            <person name="Sommer R.J."/>
        </authorList>
    </citation>
    <scope>NUCLEOTIDE SEQUENCE [LARGE SCALE GENOMIC DNA]</scope>
    <source>
        <strain evidence="2">PS312</strain>
    </source>
</reference>
<reference evidence="1" key="2">
    <citation type="submission" date="2022-06" db="UniProtKB">
        <authorList>
            <consortium name="EnsemblMetazoa"/>
        </authorList>
    </citation>
    <scope>IDENTIFICATION</scope>
    <source>
        <strain evidence="1">PS312</strain>
    </source>
</reference>